<protein>
    <submittedName>
        <fullName evidence="2">Uncharacterized protein</fullName>
    </submittedName>
</protein>
<keyword evidence="3" id="KW-1185">Reference proteome</keyword>
<dbReference type="Pfam" id="PF05910">
    <property type="entry name" value="DUF868"/>
    <property type="match status" value="1"/>
</dbReference>
<name>A0AAV9B969_ACOGR</name>
<reference evidence="2" key="1">
    <citation type="journal article" date="2023" name="Nat. Commun.">
        <title>Diploid and tetraploid genomes of Acorus and the evolution of monocots.</title>
        <authorList>
            <person name="Ma L."/>
            <person name="Liu K.W."/>
            <person name="Li Z."/>
            <person name="Hsiao Y.Y."/>
            <person name="Qi Y."/>
            <person name="Fu T."/>
            <person name="Tang G.D."/>
            <person name="Zhang D."/>
            <person name="Sun W.H."/>
            <person name="Liu D.K."/>
            <person name="Li Y."/>
            <person name="Chen G.Z."/>
            <person name="Liu X.D."/>
            <person name="Liao X.Y."/>
            <person name="Jiang Y.T."/>
            <person name="Yu X."/>
            <person name="Hao Y."/>
            <person name="Huang J."/>
            <person name="Zhao X.W."/>
            <person name="Ke S."/>
            <person name="Chen Y.Y."/>
            <person name="Wu W.L."/>
            <person name="Hsu J.L."/>
            <person name="Lin Y.F."/>
            <person name="Huang M.D."/>
            <person name="Li C.Y."/>
            <person name="Huang L."/>
            <person name="Wang Z.W."/>
            <person name="Zhao X."/>
            <person name="Zhong W.Y."/>
            <person name="Peng D.H."/>
            <person name="Ahmad S."/>
            <person name="Lan S."/>
            <person name="Zhang J.S."/>
            <person name="Tsai W.C."/>
            <person name="Van de Peer Y."/>
            <person name="Liu Z.J."/>
        </authorList>
    </citation>
    <scope>NUCLEOTIDE SEQUENCE</scope>
    <source>
        <strain evidence="2">SCP</strain>
    </source>
</reference>
<feature type="region of interest" description="Disordered" evidence="1">
    <location>
        <begin position="1"/>
        <end position="32"/>
    </location>
</feature>
<dbReference type="Proteomes" id="UP001179952">
    <property type="component" value="Unassembled WGS sequence"/>
</dbReference>
<comment type="caution">
    <text evidence="2">The sequence shown here is derived from an EMBL/GenBank/DDBJ whole genome shotgun (WGS) entry which is preliminary data.</text>
</comment>
<evidence type="ECO:0000313" key="2">
    <source>
        <dbReference type="EMBL" id="KAK1272882.1"/>
    </source>
</evidence>
<evidence type="ECO:0000256" key="1">
    <source>
        <dbReference type="SAM" id="MobiDB-lite"/>
    </source>
</evidence>
<sequence length="324" mass="35827">MDDSVGKQMRSSTEKITTTTTTSEDHPATTNKSGQWSVVSIYRTHIAGSTRNVTVTWSKNLINHSFSMSIDNHHHQNSTTTTTFSMCKVDLKPWPFWTKKGLKSLEIDDDKRRVEVFWDLRSVKFSNGPEPAEDYYVAVVSDEEVVLLLGDKKKEAYKRTKSRPSLTDAVLVCKRENVTGKKCFITARARFKERGREHKVVIENSISISGGAREPEMWISVDGKVLVHVDNLNWKFRGNKRVVVDDAPVEVLWDAHDWVFGGAAAGGGGGGGGGQALFIFRTGAAEEGKEREEEGEEGGGGNGGFGVGLGLGGFCFFLYAWRVE</sequence>
<organism evidence="2 3">
    <name type="scientific">Acorus gramineus</name>
    <name type="common">Dwarf sweet flag</name>
    <dbReference type="NCBI Taxonomy" id="55184"/>
    <lineage>
        <taxon>Eukaryota</taxon>
        <taxon>Viridiplantae</taxon>
        <taxon>Streptophyta</taxon>
        <taxon>Embryophyta</taxon>
        <taxon>Tracheophyta</taxon>
        <taxon>Spermatophyta</taxon>
        <taxon>Magnoliopsida</taxon>
        <taxon>Liliopsida</taxon>
        <taxon>Acoraceae</taxon>
        <taxon>Acorus</taxon>
    </lineage>
</organism>
<reference evidence="2" key="2">
    <citation type="submission" date="2023-06" db="EMBL/GenBank/DDBJ databases">
        <authorList>
            <person name="Ma L."/>
            <person name="Liu K.-W."/>
            <person name="Li Z."/>
            <person name="Hsiao Y.-Y."/>
            <person name="Qi Y."/>
            <person name="Fu T."/>
            <person name="Tang G."/>
            <person name="Zhang D."/>
            <person name="Sun W.-H."/>
            <person name="Liu D.-K."/>
            <person name="Li Y."/>
            <person name="Chen G.-Z."/>
            <person name="Liu X.-D."/>
            <person name="Liao X.-Y."/>
            <person name="Jiang Y.-T."/>
            <person name="Yu X."/>
            <person name="Hao Y."/>
            <person name="Huang J."/>
            <person name="Zhao X.-W."/>
            <person name="Ke S."/>
            <person name="Chen Y.-Y."/>
            <person name="Wu W.-L."/>
            <person name="Hsu J.-L."/>
            <person name="Lin Y.-F."/>
            <person name="Huang M.-D."/>
            <person name="Li C.-Y."/>
            <person name="Huang L."/>
            <person name="Wang Z.-W."/>
            <person name="Zhao X."/>
            <person name="Zhong W.-Y."/>
            <person name="Peng D.-H."/>
            <person name="Ahmad S."/>
            <person name="Lan S."/>
            <person name="Zhang J.-S."/>
            <person name="Tsai W.-C."/>
            <person name="Van De Peer Y."/>
            <person name="Liu Z.-J."/>
        </authorList>
    </citation>
    <scope>NUCLEOTIDE SEQUENCE</scope>
    <source>
        <strain evidence="2">SCP</strain>
        <tissue evidence="2">Leaves</tissue>
    </source>
</reference>
<evidence type="ECO:0000313" key="3">
    <source>
        <dbReference type="Proteomes" id="UP001179952"/>
    </source>
</evidence>
<accession>A0AAV9B969</accession>
<dbReference type="InterPro" id="IPR008586">
    <property type="entry name" value="DUF868_pln"/>
</dbReference>
<dbReference type="AlphaFoldDB" id="A0AAV9B969"/>
<dbReference type="PANTHER" id="PTHR31972">
    <property type="entry name" value="EXPRESSED PROTEIN"/>
    <property type="match status" value="1"/>
</dbReference>
<proteinExistence type="predicted"/>
<dbReference type="EMBL" id="JAUJYN010000004">
    <property type="protein sequence ID" value="KAK1272882.1"/>
    <property type="molecule type" value="Genomic_DNA"/>
</dbReference>
<gene>
    <name evidence="2" type="ORF">QJS04_geneDACA007821</name>
</gene>
<dbReference type="PANTHER" id="PTHR31972:SF2">
    <property type="entry name" value="DUF868 FAMILY PROTEIN (DUF868)"/>
    <property type="match status" value="1"/>
</dbReference>